<dbReference type="EMBL" id="FMAR01000013">
    <property type="protein sequence ID" value="SCC54197.1"/>
    <property type="molecule type" value="Genomic_DNA"/>
</dbReference>
<dbReference type="PANTHER" id="PTHR30383:SF5">
    <property type="entry name" value="SGNH HYDROLASE-TYPE ESTERASE DOMAIN-CONTAINING PROTEIN"/>
    <property type="match status" value="1"/>
</dbReference>
<sequence>MACLLAALPCRLMAQSAPPFWKEILAFKAADAQVTPIAKPIVFVGSSSFRKWVDVNAYFPGYPIINRGFGGSTLQDVIRYAYDVILPYKPKQVVVYCGENDLAANVTPAEVVMQFRTLFVMIRENLPHTTIDFVSIKKSPSREKFFPQVDEVNKAILAFLQQQHNAAYIDINPIMLDASGQPRPELFLSDHLHMQPEGYALWKKVIGPYLLK</sequence>
<reference evidence="2 3" key="1">
    <citation type="submission" date="2016-08" db="EMBL/GenBank/DDBJ databases">
        <authorList>
            <person name="Seilhamer J.J."/>
        </authorList>
    </citation>
    <scope>NUCLEOTIDE SEQUENCE [LARGE SCALE GENOMIC DNA]</scope>
    <source>
        <strain evidence="2 3">A37T2</strain>
    </source>
</reference>
<accession>A0A1C4FDV0</accession>
<feature type="domain" description="SGNH hydrolase-type esterase" evidence="1">
    <location>
        <begin position="56"/>
        <end position="201"/>
    </location>
</feature>
<dbReference type="InterPro" id="IPR036514">
    <property type="entry name" value="SGNH_hydro_sf"/>
</dbReference>
<dbReference type="PANTHER" id="PTHR30383">
    <property type="entry name" value="THIOESTERASE 1/PROTEASE 1/LYSOPHOSPHOLIPASE L1"/>
    <property type="match status" value="1"/>
</dbReference>
<dbReference type="GO" id="GO:0004622">
    <property type="term" value="F:phosphatidylcholine lysophospholipase activity"/>
    <property type="evidence" value="ECO:0007669"/>
    <property type="project" value="TreeGrafter"/>
</dbReference>
<evidence type="ECO:0000313" key="2">
    <source>
        <dbReference type="EMBL" id="SCC54197.1"/>
    </source>
</evidence>
<protein>
    <submittedName>
        <fullName evidence="2">Lysophospholipase L1</fullName>
    </submittedName>
</protein>
<proteinExistence type="predicted"/>
<dbReference type="SUPFAM" id="SSF52266">
    <property type="entry name" value="SGNH hydrolase"/>
    <property type="match status" value="1"/>
</dbReference>
<dbReference type="InterPro" id="IPR051532">
    <property type="entry name" value="Ester_Hydrolysis_Enzymes"/>
</dbReference>
<gene>
    <name evidence="2" type="ORF">GA0116948_113115</name>
</gene>
<name>A0A1C4FDV0_9BACT</name>
<evidence type="ECO:0000259" key="1">
    <source>
        <dbReference type="Pfam" id="PF13472"/>
    </source>
</evidence>
<evidence type="ECO:0000313" key="3">
    <source>
        <dbReference type="Proteomes" id="UP000242818"/>
    </source>
</evidence>
<organism evidence="2 3">
    <name type="scientific">Chitinophaga costaii</name>
    <dbReference type="NCBI Taxonomy" id="1335309"/>
    <lineage>
        <taxon>Bacteria</taxon>
        <taxon>Pseudomonadati</taxon>
        <taxon>Bacteroidota</taxon>
        <taxon>Chitinophagia</taxon>
        <taxon>Chitinophagales</taxon>
        <taxon>Chitinophagaceae</taxon>
        <taxon>Chitinophaga</taxon>
    </lineage>
</organism>
<dbReference type="Gene3D" id="3.40.50.1110">
    <property type="entry name" value="SGNH hydrolase"/>
    <property type="match status" value="1"/>
</dbReference>
<dbReference type="AlphaFoldDB" id="A0A1C4FDV0"/>
<dbReference type="STRING" id="1335309.GA0116948_113115"/>
<dbReference type="Pfam" id="PF13472">
    <property type="entry name" value="Lipase_GDSL_2"/>
    <property type="match status" value="1"/>
</dbReference>
<dbReference type="InterPro" id="IPR013830">
    <property type="entry name" value="SGNH_hydro"/>
</dbReference>
<dbReference type="Proteomes" id="UP000242818">
    <property type="component" value="Unassembled WGS sequence"/>
</dbReference>
<keyword evidence="3" id="KW-1185">Reference proteome</keyword>